<feature type="transmembrane region" description="Helical" evidence="5">
    <location>
        <begin position="320"/>
        <end position="341"/>
    </location>
</feature>
<evidence type="ECO:0000256" key="2">
    <source>
        <dbReference type="ARBA" id="ARBA00022692"/>
    </source>
</evidence>
<dbReference type="InterPro" id="IPR036259">
    <property type="entry name" value="MFS_trans_sf"/>
</dbReference>
<dbReference type="InterPro" id="IPR011701">
    <property type="entry name" value="MFS"/>
</dbReference>
<dbReference type="AlphaFoldDB" id="A0A395HNL4"/>
<dbReference type="EMBL" id="KZ824323">
    <property type="protein sequence ID" value="RAL07864.1"/>
    <property type="molecule type" value="Genomic_DNA"/>
</dbReference>
<feature type="transmembrane region" description="Helical" evidence="5">
    <location>
        <begin position="26"/>
        <end position="52"/>
    </location>
</feature>
<dbReference type="GeneID" id="37202181"/>
<dbReference type="GO" id="GO:0022857">
    <property type="term" value="F:transmembrane transporter activity"/>
    <property type="evidence" value="ECO:0007669"/>
    <property type="project" value="InterPro"/>
</dbReference>
<name>A0A395HNL4_ASPHC</name>
<keyword evidence="3 5" id="KW-1133">Transmembrane helix</keyword>
<feature type="transmembrane region" description="Helical" evidence="5">
    <location>
        <begin position="282"/>
        <end position="308"/>
    </location>
</feature>
<feature type="transmembrane region" description="Helical" evidence="5">
    <location>
        <begin position="94"/>
        <end position="115"/>
    </location>
</feature>
<evidence type="ECO:0000313" key="7">
    <source>
        <dbReference type="EMBL" id="RAL07864.1"/>
    </source>
</evidence>
<dbReference type="OrthoDB" id="10021397at2759"/>
<feature type="transmembrane region" description="Helical" evidence="5">
    <location>
        <begin position="127"/>
        <end position="145"/>
    </location>
</feature>
<keyword evidence="8" id="KW-1185">Reference proteome</keyword>
<keyword evidence="2 5" id="KW-0812">Transmembrane</keyword>
<feature type="transmembrane region" description="Helical" evidence="5">
    <location>
        <begin position="219"/>
        <end position="238"/>
    </location>
</feature>
<feature type="transmembrane region" description="Helical" evidence="5">
    <location>
        <begin position="157"/>
        <end position="175"/>
    </location>
</feature>
<evidence type="ECO:0000256" key="5">
    <source>
        <dbReference type="SAM" id="Phobius"/>
    </source>
</evidence>
<evidence type="ECO:0000256" key="1">
    <source>
        <dbReference type="ARBA" id="ARBA00004141"/>
    </source>
</evidence>
<dbReference type="Pfam" id="PF07690">
    <property type="entry name" value="MFS_1"/>
    <property type="match status" value="1"/>
</dbReference>
<feature type="transmembrane region" description="Helical" evidence="5">
    <location>
        <begin position="353"/>
        <end position="372"/>
    </location>
</feature>
<dbReference type="VEuPathDB" id="FungiDB:BO97DRAFT_438061"/>
<dbReference type="STRING" id="1450537.A0A395HNL4"/>
<dbReference type="Proteomes" id="UP000248961">
    <property type="component" value="Unassembled WGS sequence"/>
</dbReference>
<dbReference type="InterPro" id="IPR020846">
    <property type="entry name" value="MFS_dom"/>
</dbReference>
<proteinExistence type="predicted"/>
<reference evidence="7 8" key="1">
    <citation type="submission" date="2018-02" db="EMBL/GenBank/DDBJ databases">
        <title>The genomes of Aspergillus section Nigri reveals drivers in fungal speciation.</title>
        <authorList>
            <consortium name="DOE Joint Genome Institute"/>
            <person name="Vesth T.C."/>
            <person name="Nybo J."/>
            <person name="Theobald S."/>
            <person name="Brandl J."/>
            <person name="Frisvad J.C."/>
            <person name="Nielsen K.F."/>
            <person name="Lyhne E.K."/>
            <person name="Kogle M.E."/>
            <person name="Kuo A."/>
            <person name="Riley R."/>
            <person name="Clum A."/>
            <person name="Nolan M."/>
            <person name="Lipzen A."/>
            <person name="Salamov A."/>
            <person name="Henrissat B."/>
            <person name="Wiebenga A."/>
            <person name="De vries R.P."/>
            <person name="Grigoriev I.V."/>
            <person name="Mortensen U.H."/>
            <person name="Andersen M.R."/>
            <person name="Baker S.E."/>
        </authorList>
    </citation>
    <scope>NUCLEOTIDE SEQUENCE [LARGE SCALE GENOMIC DNA]</scope>
    <source>
        <strain evidence="7 8">CBS 101889</strain>
    </source>
</reference>
<sequence>MIAVAARPSLAKDASYRLLQPKKGQWLIFGFLALLSFIISLDTTIITPAIPVLELSLNGDTVKAFWAGTSYLLASAVCQPFIVDLSDVFGRREVLFVVVCLFTLVTILSAVAHGFNLLTGRSLEGVGSGGIMASCIVITTDIVPLRQRPTYYAIVQMAWAIGMLAVPVIGCAIAQNIIWRWIFYINLPFRGIGLAMVPLTVRLKADRPSIMQRLTSIDWIGGVLFIGSLCSFLIGITWGGNQFAWASWQIIVPIVVGTVGCVAALFWEAFMAHSPFIHGRLFASYSAVVAYICACLQGTLMLGLLYFIPLSLQIVKGFDAISSGLALMMILGVMLPASVVAGMPLTRLGAYRWAIWSGWVLPTVAIGLLTLVDAHISAARWVFIFLTLGVGQGLVLTAQDFAVQALAQNRLAHHLVEARLPARVASAAAEFALELRSSALSPAEKSAYVHAFRVAFRDLWIFFGAVSAFAFVLSLVIRHATLDRTLQSEHTLLERKKCAGGREG</sequence>
<dbReference type="RefSeq" id="XP_025547018.1">
    <property type="nucleotide sequence ID" value="XM_025697892.1"/>
</dbReference>
<feature type="transmembrane region" description="Helical" evidence="5">
    <location>
        <begin position="64"/>
        <end position="82"/>
    </location>
</feature>
<evidence type="ECO:0000313" key="8">
    <source>
        <dbReference type="Proteomes" id="UP000248961"/>
    </source>
</evidence>
<feature type="transmembrane region" description="Helical" evidence="5">
    <location>
        <begin position="459"/>
        <end position="477"/>
    </location>
</feature>
<dbReference type="GO" id="GO:0005886">
    <property type="term" value="C:plasma membrane"/>
    <property type="evidence" value="ECO:0007669"/>
    <property type="project" value="TreeGrafter"/>
</dbReference>
<dbReference type="PROSITE" id="PS50850">
    <property type="entry name" value="MFS"/>
    <property type="match status" value="1"/>
</dbReference>
<feature type="transmembrane region" description="Helical" evidence="5">
    <location>
        <begin position="250"/>
        <end position="270"/>
    </location>
</feature>
<dbReference type="SUPFAM" id="SSF103473">
    <property type="entry name" value="MFS general substrate transporter"/>
    <property type="match status" value="1"/>
</dbReference>
<feature type="domain" description="Major facilitator superfamily (MFS) profile" evidence="6">
    <location>
        <begin position="28"/>
        <end position="482"/>
    </location>
</feature>
<dbReference type="PANTHER" id="PTHR23501">
    <property type="entry name" value="MAJOR FACILITATOR SUPERFAMILY"/>
    <property type="match status" value="1"/>
</dbReference>
<protein>
    <submittedName>
        <fullName evidence="7">MFS general substrate transporter</fullName>
    </submittedName>
</protein>
<evidence type="ECO:0000256" key="4">
    <source>
        <dbReference type="ARBA" id="ARBA00023136"/>
    </source>
</evidence>
<dbReference type="PANTHER" id="PTHR23501:SF94">
    <property type="entry name" value="MAJOR FACILITATOR SUPERFAMILY (MFS) PROFILE DOMAIN-CONTAINING PROTEIN"/>
    <property type="match status" value="1"/>
</dbReference>
<comment type="subcellular location">
    <subcellularLocation>
        <location evidence="1">Membrane</location>
        <topology evidence="1">Multi-pass membrane protein</topology>
    </subcellularLocation>
</comment>
<evidence type="ECO:0000256" key="3">
    <source>
        <dbReference type="ARBA" id="ARBA00022989"/>
    </source>
</evidence>
<dbReference type="Gene3D" id="1.20.1720.10">
    <property type="entry name" value="Multidrug resistance protein D"/>
    <property type="match status" value="1"/>
</dbReference>
<feature type="transmembrane region" description="Helical" evidence="5">
    <location>
        <begin position="378"/>
        <end position="398"/>
    </location>
</feature>
<evidence type="ECO:0000259" key="6">
    <source>
        <dbReference type="PROSITE" id="PS50850"/>
    </source>
</evidence>
<keyword evidence="4 5" id="KW-0472">Membrane</keyword>
<gene>
    <name evidence="7" type="ORF">BO97DRAFT_438061</name>
</gene>
<feature type="transmembrane region" description="Helical" evidence="5">
    <location>
        <begin position="181"/>
        <end position="199"/>
    </location>
</feature>
<organism evidence="7 8">
    <name type="scientific">Aspergillus homomorphus (strain CBS 101889)</name>
    <dbReference type="NCBI Taxonomy" id="1450537"/>
    <lineage>
        <taxon>Eukaryota</taxon>
        <taxon>Fungi</taxon>
        <taxon>Dikarya</taxon>
        <taxon>Ascomycota</taxon>
        <taxon>Pezizomycotina</taxon>
        <taxon>Eurotiomycetes</taxon>
        <taxon>Eurotiomycetidae</taxon>
        <taxon>Eurotiales</taxon>
        <taxon>Aspergillaceae</taxon>
        <taxon>Aspergillus</taxon>
        <taxon>Aspergillus subgen. Circumdati</taxon>
    </lineage>
</organism>
<accession>A0A395HNL4</accession>